<keyword evidence="2" id="KW-1185">Reference proteome</keyword>
<dbReference type="HOGENOM" id="CLU_2395302_0_0_9"/>
<keyword evidence="1" id="KW-0614">Plasmid</keyword>
<dbReference type="PATRIC" id="fig|1286171.3.peg.2269"/>
<reference evidence="1 2" key="1">
    <citation type="journal article" date="2014" name="Genome Announc.">
        <title>Complete Genome Sequence of Amino Acid-Utilizing Eubacterium acidaminophilum al-2 (DSM 3953).</title>
        <authorList>
            <person name="Poehlein A."/>
            <person name="Andreesen J.R."/>
            <person name="Daniel R."/>
        </authorList>
    </citation>
    <scope>NUCLEOTIDE SEQUENCE [LARGE SCALE GENOMIC DNA]</scope>
    <source>
        <strain evidence="1 2">DSM 3953</strain>
        <plasmid evidence="2">Plasmid EAL2_808p</plasmid>
    </source>
</reference>
<gene>
    <name evidence="1" type="ORF">EAL2_808p00910</name>
</gene>
<dbReference type="AlphaFoldDB" id="W8TN33"/>
<organism evidence="1 2">
    <name type="scientific">Peptoclostridium acidaminophilum DSM 3953</name>
    <dbReference type="NCBI Taxonomy" id="1286171"/>
    <lineage>
        <taxon>Bacteria</taxon>
        <taxon>Bacillati</taxon>
        <taxon>Bacillota</taxon>
        <taxon>Clostridia</taxon>
        <taxon>Peptostreptococcales</taxon>
        <taxon>Peptoclostridiaceae</taxon>
        <taxon>Peptoclostridium</taxon>
    </lineage>
</organism>
<name>W8TN33_PEPAC</name>
<geneLocation type="plasmid" evidence="1 2">
    <name>EAL2_808p</name>
</geneLocation>
<dbReference type="Proteomes" id="UP000019591">
    <property type="component" value="Plasmid EAL2_808p"/>
</dbReference>
<evidence type="ECO:0000313" key="1">
    <source>
        <dbReference type="EMBL" id="AHM57597.1"/>
    </source>
</evidence>
<accession>W8TN33</accession>
<evidence type="ECO:0000313" key="2">
    <source>
        <dbReference type="Proteomes" id="UP000019591"/>
    </source>
</evidence>
<dbReference type="EMBL" id="CP007453">
    <property type="protein sequence ID" value="AHM57597.1"/>
    <property type="molecule type" value="Genomic_DNA"/>
</dbReference>
<sequence>MKARGFIQDVYYDRSKSKWLYCEPRFADIDFAALEKELIPIVYYDQLEHHPHGEVAAMPLDRVTMDDIAKCSLHIGPRQMAELQAILGENPKR</sequence>
<protein>
    <submittedName>
        <fullName evidence="1">Uncharacterized protein</fullName>
    </submittedName>
</protein>
<dbReference type="KEGG" id="eac:EAL2_808p00910"/>
<proteinExistence type="predicted"/>